<name>A0ABQ6MS07_9STRA</name>
<dbReference type="PANTHER" id="PTHR12203">
    <property type="entry name" value="KDEL LYS-ASP-GLU-LEU CONTAINING - RELATED"/>
    <property type="match status" value="1"/>
</dbReference>
<evidence type="ECO:0000313" key="4">
    <source>
        <dbReference type="Proteomes" id="UP001165060"/>
    </source>
</evidence>
<evidence type="ECO:0000259" key="2">
    <source>
        <dbReference type="Pfam" id="PF05686"/>
    </source>
</evidence>
<comment type="caution">
    <text evidence="3">The sequence shown here is derived from an EMBL/GenBank/DDBJ whole genome shotgun (WGS) entry which is preliminary data.</text>
</comment>
<evidence type="ECO:0000256" key="1">
    <source>
        <dbReference type="SAM" id="MobiDB-lite"/>
    </source>
</evidence>
<dbReference type="InterPro" id="IPR051091">
    <property type="entry name" value="O-Glucosyltr/Glycosyltrsf_90"/>
</dbReference>
<dbReference type="Proteomes" id="UP001165060">
    <property type="component" value="Unassembled WGS sequence"/>
</dbReference>
<feature type="domain" description="Glycosyl transferase CAP10" evidence="2">
    <location>
        <begin position="2"/>
        <end position="71"/>
    </location>
</feature>
<reference evidence="3 4" key="1">
    <citation type="journal article" date="2023" name="Commun. Biol.">
        <title>Genome analysis of Parmales, the sister group of diatoms, reveals the evolutionary specialization of diatoms from phago-mixotrophs to photoautotrophs.</title>
        <authorList>
            <person name="Ban H."/>
            <person name="Sato S."/>
            <person name="Yoshikawa S."/>
            <person name="Yamada K."/>
            <person name="Nakamura Y."/>
            <person name="Ichinomiya M."/>
            <person name="Sato N."/>
            <person name="Blanc-Mathieu R."/>
            <person name="Endo H."/>
            <person name="Kuwata A."/>
            <person name="Ogata H."/>
        </authorList>
    </citation>
    <scope>NUCLEOTIDE SEQUENCE [LARGE SCALE GENOMIC DNA]</scope>
</reference>
<protein>
    <recommendedName>
        <fullName evidence="2">Glycosyl transferase CAP10 domain-containing protein</fullName>
    </recommendedName>
</protein>
<dbReference type="InterPro" id="IPR006598">
    <property type="entry name" value="CAP10"/>
</dbReference>
<keyword evidence="4" id="KW-1185">Reference proteome</keyword>
<sequence>MLKPYVDHVPVKADLSDLEEKIRWCRENDDKCREIAENALAFYEKYVAKDGLLDYLQVVLKEVSSRFTPAPAWWTQETTDVPPPNLGKKPGYRCADVNGEGVYCARCQEGVDRETREQEEERHAKEAKQKASQGSNDRMRERMREKARAAKRKKEEGGKK</sequence>
<feature type="region of interest" description="Disordered" evidence="1">
    <location>
        <begin position="114"/>
        <end position="160"/>
    </location>
</feature>
<organism evidence="3 4">
    <name type="scientific">Tetraparma gracilis</name>
    <dbReference type="NCBI Taxonomy" id="2962635"/>
    <lineage>
        <taxon>Eukaryota</taxon>
        <taxon>Sar</taxon>
        <taxon>Stramenopiles</taxon>
        <taxon>Ochrophyta</taxon>
        <taxon>Bolidophyceae</taxon>
        <taxon>Parmales</taxon>
        <taxon>Triparmaceae</taxon>
        <taxon>Tetraparma</taxon>
    </lineage>
</organism>
<evidence type="ECO:0000313" key="3">
    <source>
        <dbReference type="EMBL" id="GMI31062.1"/>
    </source>
</evidence>
<gene>
    <name evidence="3" type="ORF">TeGR_g13815</name>
</gene>
<feature type="compositionally biased region" description="Basic and acidic residues" evidence="1">
    <location>
        <begin position="137"/>
        <end position="160"/>
    </location>
</feature>
<dbReference type="Pfam" id="PF05686">
    <property type="entry name" value="Glyco_transf_90"/>
    <property type="match status" value="1"/>
</dbReference>
<proteinExistence type="predicted"/>
<feature type="compositionally biased region" description="Basic and acidic residues" evidence="1">
    <location>
        <begin position="114"/>
        <end position="129"/>
    </location>
</feature>
<dbReference type="PANTHER" id="PTHR12203:SF119">
    <property type="entry name" value="GLYCOSYL TRANSFERASE CAP10 DOMAIN-CONTAINING PROTEIN"/>
    <property type="match status" value="1"/>
</dbReference>
<accession>A0ABQ6MS07</accession>
<dbReference type="EMBL" id="BRYB01001684">
    <property type="protein sequence ID" value="GMI31062.1"/>
    <property type="molecule type" value="Genomic_DNA"/>
</dbReference>